<protein>
    <recommendedName>
        <fullName evidence="3">Nucleotidyltransferase domain-containing protein</fullName>
    </recommendedName>
</protein>
<keyword evidence="2" id="KW-1185">Reference proteome</keyword>
<proteinExistence type="predicted"/>
<dbReference type="RefSeq" id="WP_132882054.1">
    <property type="nucleotide sequence ID" value="NZ_JBBGZA010000001.1"/>
</dbReference>
<evidence type="ECO:0008006" key="3">
    <source>
        <dbReference type="Google" id="ProtNLM"/>
    </source>
</evidence>
<dbReference type="Proteomes" id="UP001380365">
    <property type="component" value="Unassembled WGS sequence"/>
</dbReference>
<name>A0ABU8Q752_9SPHN</name>
<accession>A0ABU8Q752</accession>
<comment type="caution">
    <text evidence="1">The sequence shown here is derived from an EMBL/GenBank/DDBJ whole genome shotgun (WGS) entry which is preliminary data.</text>
</comment>
<evidence type="ECO:0000313" key="2">
    <source>
        <dbReference type="Proteomes" id="UP001380365"/>
    </source>
</evidence>
<gene>
    <name evidence="1" type="ORF">WH159_12365</name>
</gene>
<sequence length="306" mass="33424">MRPLRRAIADMLAAEVRPEIVEAAAVVAGRLGGSAVLFYGSVLRTGDLDGLLDFYVLTEGPPAPGVRGMVSQRIWPDISFEEVRVGGRMLQAKVATMPLAVFAEAASGELADTTIWTRFVQPSALLWIAGAAQAEAEAVVDAIAAAAITAARFAAVLGPAHGAPAAYWKALFRETYRAELRVEQPGREDQILAYDPQRYAELLLLAWEAAGIEVRRTPDGVSPILDAETRAQLLRRWRSRRRLGKPLNALRLVKAAFLLDGAARYGAWKVERHTGVPVKLTPWAERHPLLAAPGVLWKVWRARTRA</sequence>
<dbReference type="EMBL" id="JBBGZA010000001">
    <property type="protein sequence ID" value="MEJ5095329.1"/>
    <property type="molecule type" value="Genomic_DNA"/>
</dbReference>
<evidence type="ECO:0000313" key="1">
    <source>
        <dbReference type="EMBL" id="MEJ5095329.1"/>
    </source>
</evidence>
<reference evidence="1 2" key="1">
    <citation type="submission" date="2023-12" db="EMBL/GenBank/DDBJ databases">
        <title>Gut-associated functions are favored during microbiome assembly across C. elegans life.</title>
        <authorList>
            <person name="Zimmermann J."/>
        </authorList>
    </citation>
    <scope>NUCLEOTIDE SEQUENCE [LARGE SCALE GENOMIC DNA]</scope>
    <source>
        <strain evidence="1 2">JUb134</strain>
    </source>
</reference>
<organism evidence="1 2">
    <name type="scientific">Sphingomonas molluscorum</name>
    <dbReference type="NCBI Taxonomy" id="418184"/>
    <lineage>
        <taxon>Bacteria</taxon>
        <taxon>Pseudomonadati</taxon>
        <taxon>Pseudomonadota</taxon>
        <taxon>Alphaproteobacteria</taxon>
        <taxon>Sphingomonadales</taxon>
        <taxon>Sphingomonadaceae</taxon>
        <taxon>Sphingomonas</taxon>
    </lineage>
</organism>